<accession>A0A1I7YM02</accession>
<dbReference type="Proteomes" id="UP000095287">
    <property type="component" value="Unplaced"/>
</dbReference>
<keyword evidence="1" id="KW-1185">Reference proteome</keyword>
<dbReference type="WBParaSite" id="L893_g17704.t1">
    <property type="protein sequence ID" value="L893_g17704.t1"/>
    <property type="gene ID" value="L893_g17704"/>
</dbReference>
<evidence type="ECO:0000313" key="2">
    <source>
        <dbReference type="WBParaSite" id="L893_g17704.t1"/>
    </source>
</evidence>
<reference evidence="2" key="1">
    <citation type="submission" date="2016-11" db="UniProtKB">
        <authorList>
            <consortium name="WormBaseParasite"/>
        </authorList>
    </citation>
    <scope>IDENTIFICATION</scope>
</reference>
<sequence length="102" mass="11607">MCFFLPKEMKRDLGGFKAVFFANPIFIGSFFQATKAEVRSSAWSPYYTLKRALIAKRHMRWDPLFLSGPLGESMIVSDSSESVHQSPVNFAAPLKSIMRRTK</sequence>
<proteinExistence type="predicted"/>
<dbReference type="AlphaFoldDB" id="A0A1I7YM02"/>
<protein>
    <submittedName>
        <fullName evidence="2">CRAL-TRIO domain-containing protein</fullName>
    </submittedName>
</protein>
<name>A0A1I7YM02_9BILA</name>
<evidence type="ECO:0000313" key="1">
    <source>
        <dbReference type="Proteomes" id="UP000095287"/>
    </source>
</evidence>
<organism evidence="1 2">
    <name type="scientific">Steinernema glaseri</name>
    <dbReference type="NCBI Taxonomy" id="37863"/>
    <lineage>
        <taxon>Eukaryota</taxon>
        <taxon>Metazoa</taxon>
        <taxon>Ecdysozoa</taxon>
        <taxon>Nematoda</taxon>
        <taxon>Chromadorea</taxon>
        <taxon>Rhabditida</taxon>
        <taxon>Tylenchina</taxon>
        <taxon>Panagrolaimomorpha</taxon>
        <taxon>Strongyloidoidea</taxon>
        <taxon>Steinernematidae</taxon>
        <taxon>Steinernema</taxon>
    </lineage>
</organism>